<evidence type="ECO:0000259" key="9">
    <source>
        <dbReference type="PROSITE" id="PS50235"/>
    </source>
</evidence>
<comment type="catalytic activity">
    <reaction evidence="1 7">
        <text>Thiol-dependent hydrolysis of ester, thioester, amide, peptide and isopeptide bonds formed by the C-terminal Gly of ubiquitin (a 76-residue protein attached to proteins as an intracellular targeting signal).</text>
        <dbReference type="EC" id="3.4.19.12"/>
    </reaction>
</comment>
<keyword evidence="10" id="KW-0489">Methyltransferase</keyword>
<evidence type="ECO:0000313" key="10">
    <source>
        <dbReference type="EMBL" id="EGR34211.1"/>
    </source>
</evidence>
<proteinExistence type="inferred from homology"/>
<evidence type="ECO:0000256" key="1">
    <source>
        <dbReference type="ARBA" id="ARBA00000707"/>
    </source>
</evidence>
<dbReference type="Pfam" id="PF00443">
    <property type="entry name" value="UCH"/>
    <property type="match status" value="1"/>
</dbReference>
<keyword evidence="5 7" id="KW-0378">Hydrolase</keyword>
<comment type="similarity">
    <text evidence="2 7">Belongs to the peptidase C19 family.</text>
</comment>
<dbReference type="GeneID" id="14910388"/>
<dbReference type="InterPro" id="IPR038765">
    <property type="entry name" value="Papain-like_cys_pep_sf"/>
</dbReference>
<dbReference type="InParanoid" id="G0QKQ7"/>
<dbReference type="PANTHER" id="PTHR21646">
    <property type="entry name" value="UBIQUITIN CARBOXYL-TERMINAL HYDROLASE"/>
    <property type="match status" value="1"/>
</dbReference>
<dbReference type="EMBL" id="GL983181">
    <property type="protein sequence ID" value="EGR34211.1"/>
    <property type="molecule type" value="Genomic_DNA"/>
</dbReference>
<evidence type="ECO:0000256" key="7">
    <source>
        <dbReference type="RuleBase" id="RU366025"/>
    </source>
</evidence>
<dbReference type="RefSeq" id="XP_004039515.1">
    <property type="nucleotide sequence ID" value="XM_004039467.1"/>
</dbReference>
<evidence type="ECO:0000256" key="5">
    <source>
        <dbReference type="ARBA" id="ARBA00022801"/>
    </source>
</evidence>
<dbReference type="PANTHER" id="PTHR21646:SF24">
    <property type="entry name" value="UBIQUITIN CARBOXYL-TERMINAL HYDROLASE"/>
    <property type="match status" value="1"/>
</dbReference>
<sequence>KNGFLYFLQFNFKQKIKQKKLTNKKEKDSKKQISQQTVKQSNEIDRKRKLSINYKKIPNKIHKQESRLFQNSQNLQIYGLVGLYNLGNTCYINAALQCLSNTPPLCDYFLSQLHEKEINPNAFLGSNGQITSQFGKLILDLWQTDQNFIEPIDFINEIGQFAEQFADGTQQDSHEFLAFLLDILHEDLNRVIKKPYIKEKDYNCEKHEEYSKESWKEYLMRNKSIIVDLFQGQTKSTLKCLVCGSVSHKFEAFQFLSVPVPANKSHNEIINLSECIQEFTKEEYLDQNEWWYCFKCKKNRKSTKQIDLWKLPNILIIHLKRFRFDKNIKAKIKNFVDFPIQNFDLQPYTIGRQRDQPIYDLFAISNHEGNLSSGHYTAYAKNRANQNWYLFDDCNVQQCLKEQIKSEKAYVLFYSKTTVDEFFRQTLSTPESWPHFFKKEVQETQIIKKKFTYNFKHDKFEQYDSKLQNIISQKKSQTIIQLNNELVQNNQFNKEINEVKQSNYQQQYDLYQANFDITPSQDNNKVNDFRNFNNYIKSSVIQINRNK</sequence>
<dbReference type="InterPro" id="IPR001394">
    <property type="entry name" value="Peptidase_C19_UCH"/>
</dbReference>
<dbReference type="GO" id="GO:0032259">
    <property type="term" value="P:methylation"/>
    <property type="evidence" value="ECO:0007669"/>
    <property type="project" value="UniProtKB-KW"/>
</dbReference>
<evidence type="ECO:0000256" key="2">
    <source>
        <dbReference type="ARBA" id="ARBA00009085"/>
    </source>
</evidence>
<dbReference type="PROSITE" id="PS50235">
    <property type="entry name" value="USP_3"/>
    <property type="match status" value="1"/>
</dbReference>
<protein>
    <recommendedName>
        <fullName evidence="7">Ubiquitin carboxyl-terminal hydrolase</fullName>
        <ecNumber evidence="7">3.4.19.12</ecNumber>
    </recommendedName>
</protein>
<dbReference type="PROSITE" id="PS00972">
    <property type="entry name" value="USP_1"/>
    <property type="match status" value="1"/>
</dbReference>
<dbReference type="GO" id="GO:0004843">
    <property type="term" value="F:cysteine-type deubiquitinase activity"/>
    <property type="evidence" value="ECO:0007669"/>
    <property type="project" value="UniProtKB-UniRule"/>
</dbReference>
<dbReference type="InterPro" id="IPR050185">
    <property type="entry name" value="Ub_carboxyl-term_hydrolase"/>
</dbReference>
<reference evidence="10 11" key="1">
    <citation type="submission" date="2011-07" db="EMBL/GenBank/DDBJ databases">
        <authorList>
            <person name="Coyne R."/>
            <person name="Brami D."/>
            <person name="Johnson J."/>
            <person name="Hostetler J."/>
            <person name="Hannick L."/>
            <person name="Clark T."/>
            <person name="Cassidy-Hanley D."/>
            <person name="Inman J."/>
        </authorList>
    </citation>
    <scope>NUCLEOTIDE SEQUENCE [LARGE SCALE GENOMIC DNA]</scope>
    <source>
        <strain evidence="10 11">G5</strain>
    </source>
</reference>
<name>G0QKQ7_ICHMU</name>
<accession>G0QKQ7</accession>
<keyword evidence="4 7" id="KW-0833">Ubl conjugation pathway</keyword>
<evidence type="ECO:0000313" key="11">
    <source>
        <dbReference type="Proteomes" id="UP000008983"/>
    </source>
</evidence>
<evidence type="ECO:0000256" key="3">
    <source>
        <dbReference type="ARBA" id="ARBA00022670"/>
    </source>
</evidence>
<dbReference type="OrthoDB" id="292964at2759"/>
<dbReference type="OMA" id="KYWVKYL"/>
<organism evidence="10 11">
    <name type="scientific">Ichthyophthirius multifiliis</name>
    <name type="common">White spot disease agent</name>
    <name type="synonym">Ich</name>
    <dbReference type="NCBI Taxonomy" id="5932"/>
    <lineage>
        <taxon>Eukaryota</taxon>
        <taxon>Sar</taxon>
        <taxon>Alveolata</taxon>
        <taxon>Ciliophora</taxon>
        <taxon>Intramacronucleata</taxon>
        <taxon>Oligohymenophorea</taxon>
        <taxon>Hymenostomatida</taxon>
        <taxon>Ophryoglenina</taxon>
        <taxon>Ichthyophthirius</taxon>
    </lineage>
</organism>
<dbReference type="AlphaFoldDB" id="G0QKQ7"/>
<evidence type="ECO:0000256" key="8">
    <source>
        <dbReference type="SAM" id="MobiDB-lite"/>
    </source>
</evidence>
<keyword evidence="6 7" id="KW-0788">Thiol protease</keyword>
<gene>
    <name evidence="10" type="ORF">IMG5_020750</name>
</gene>
<dbReference type="GO" id="GO:0016579">
    <property type="term" value="P:protein deubiquitination"/>
    <property type="evidence" value="ECO:0007669"/>
    <property type="project" value="InterPro"/>
</dbReference>
<evidence type="ECO:0000256" key="6">
    <source>
        <dbReference type="ARBA" id="ARBA00022807"/>
    </source>
</evidence>
<feature type="non-terminal residue" evidence="10">
    <location>
        <position position="1"/>
    </location>
</feature>
<dbReference type="Gene3D" id="3.90.70.10">
    <property type="entry name" value="Cysteine proteinases"/>
    <property type="match status" value="1"/>
</dbReference>
<dbReference type="EC" id="3.4.19.12" evidence="7"/>
<feature type="domain" description="USP" evidence="9">
    <location>
        <begin position="81"/>
        <end position="417"/>
    </location>
</feature>
<dbReference type="GO" id="GO:0008168">
    <property type="term" value="F:methyltransferase activity"/>
    <property type="evidence" value="ECO:0007669"/>
    <property type="project" value="UniProtKB-KW"/>
</dbReference>
<keyword evidence="10" id="KW-0808">Transferase</keyword>
<keyword evidence="3 7" id="KW-0645">Protease</keyword>
<dbReference type="InterPro" id="IPR028889">
    <property type="entry name" value="USP"/>
</dbReference>
<feature type="region of interest" description="Disordered" evidence="8">
    <location>
        <begin position="21"/>
        <end position="42"/>
    </location>
</feature>
<dbReference type="PROSITE" id="PS00973">
    <property type="entry name" value="USP_2"/>
    <property type="match status" value="1"/>
</dbReference>
<feature type="compositionally biased region" description="Polar residues" evidence="8">
    <location>
        <begin position="32"/>
        <end position="41"/>
    </location>
</feature>
<dbReference type="InterPro" id="IPR018200">
    <property type="entry name" value="USP_CS"/>
</dbReference>
<keyword evidence="11" id="KW-1185">Reference proteome</keyword>
<dbReference type="eggNOG" id="KOG1868">
    <property type="taxonomic scope" value="Eukaryota"/>
</dbReference>
<dbReference type="Proteomes" id="UP000008983">
    <property type="component" value="Unassembled WGS sequence"/>
</dbReference>
<evidence type="ECO:0000256" key="4">
    <source>
        <dbReference type="ARBA" id="ARBA00022786"/>
    </source>
</evidence>
<dbReference type="SUPFAM" id="SSF54001">
    <property type="entry name" value="Cysteine proteinases"/>
    <property type="match status" value="1"/>
</dbReference>
<dbReference type="GO" id="GO:0006508">
    <property type="term" value="P:proteolysis"/>
    <property type="evidence" value="ECO:0007669"/>
    <property type="project" value="UniProtKB-KW"/>
</dbReference>
<dbReference type="CDD" id="cd02674">
    <property type="entry name" value="Peptidase_C19R"/>
    <property type="match status" value="1"/>
</dbReference>
<dbReference type="STRING" id="857967.G0QKQ7"/>